<dbReference type="AlphaFoldDB" id="A0A1I1Y9Z2"/>
<dbReference type="Proteomes" id="UP000198896">
    <property type="component" value="Unassembled WGS sequence"/>
</dbReference>
<reference evidence="1 2" key="1">
    <citation type="submission" date="2016-10" db="EMBL/GenBank/DDBJ databases">
        <authorList>
            <person name="de Groot N.N."/>
        </authorList>
    </citation>
    <scope>NUCLEOTIDE SEQUENCE [LARGE SCALE GENOMIC DNA]</scope>
    <source>
        <strain evidence="1 2">DSM 9236</strain>
    </source>
</reference>
<dbReference type="OrthoDB" id="5872at2"/>
<evidence type="ECO:0008006" key="3">
    <source>
        <dbReference type="Google" id="ProtNLM"/>
    </source>
</evidence>
<organism evidence="1 2">
    <name type="scientific">Succiniclasticum ruminis DSM 9236</name>
    <dbReference type="NCBI Taxonomy" id="1123323"/>
    <lineage>
        <taxon>Bacteria</taxon>
        <taxon>Bacillati</taxon>
        <taxon>Bacillota</taxon>
        <taxon>Negativicutes</taxon>
        <taxon>Acidaminococcales</taxon>
        <taxon>Acidaminococcaceae</taxon>
        <taxon>Succiniclasticum</taxon>
    </lineage>
</organism>
<proteinExistence type="predicted"/>
<dbReference type="STRING" id="1123323.SAMN05216245_102110"/>
<dbReference type="EMBL" id="FONL01000002">
    <property type="protein sequence ID" value="SFE16455.1"/>
    <property type="molecule type" value="Genomic_DNA"/>
</dbReference>
<keyword evidence="2" id="KW-1185">Reference proteome</keyword>
<accession>A0A1I1Y9Z2</accession>
<evidence type="ECO:0000313" key="1">
    <source>
        <dbReference type="EMBL" id="SFE16455.1"/>
    </source>
</evidence>
<protein>
    <recommendedName>
        <fullName evidence="3">SEC-C motif-containing protein</fullName>
    </recommendedName>
</protein>
<evidence type="ECO:0000313" key="2">
    <source>
        <dbReference type="Proteomes" id="UP000198896"/>
    </source>
</evidence>
<sequence length="351" mass="40435">MKAKINVELYNEDKSNYAPVFPIDPEDKRACRGTRCRRFATWQPLMGYGSSPAFTFRDVVYTGGSIDKYLGYRPVWCVPADSLGQLFAESALCVPNLPEKLCFFETDDYYQIDKPRWKRFDKQRRPEDKIEDFFCPPQDERCAEYIVREIPADAVVFNLMSPNGAMEQGPFGGLPEEIRSPLLLQYRQYFKACGEKLGATMAYRHQFLWQHLFDTGLKDLFICIALPAAYMCWRMLQQNDSPSVLNGLCSDETPNLLIHVMAGCKFSPATLYKAREWFVDWCGGTAIAFDLPAYLEKYGELADYEKNFIEIYNLYADKLGLSRFRLPDGPCFCGSGKWFRECHMGRVSELL</sequence>
<name>A0A1I1Y9Z2_9FIRM</name>
<gene>
    <name evidence="1" type="ORF">SAMN05216245_102110</name>
</gene>
<dbReference type="RefSeq" id="WP_093912694.1">
    <property type="nucleotide sequence ID" value="NZ_FONL01000002.1"/>
</dbReference>